<proteinExistence type="predicted"/>
<name>A0AA38YHL7_VITRO</name>
<dbReference type="PANTHER" id="PTHR34686">
    <property type="entry name" value="MATERNAL EFFECT EMBRYO ARREST PROTEIN"/>
    <property type="match status" value="1"/>
</dbReference>
<evidence type="ECO:0000256" key="1">
    <source>
        <dbReference type="SAM" id="MobiDB-lite"/>
    </source>
</evidence>
<dbReference type="AlphaFoldDB" id="A0AA38YHL7"/>
<dbReference type="Proteomes" id="UP001168098">
    <property type="component" value="Unassembled WGS sequence"/>
</dbReference>
<evidence type="ECO:0000313" key="3">
    <source>
        <dbReference type="Proteomes" id="UP001168098"/>
    </source>
</evidence>
<sequence length="193" mass="21660">MVGQWTVTKPGRSDEVLEADQQQRITAQIRAHFDSVAPKRPAKPSRSESESPLSFPSHAANGTIPELHKFRTLQSESQSESHAMISTDGSAMLQEEFVETHYYKELGSIDKQHHTTGTGFIKVERRGVEDGYGLQLQRRENGEMMLRGFKSNPATNDWIPSLEEDEALDGCILLSVRWAMSPQNPVGARVVRR</sequence>
<keyword evidence="3" id="KW-1185">Reference proteome</keyword>
<comment type="caution">
    <text evidence="2">The sequence shown here is derived from an EMBL/GenBank/DDBJ whole genome shotgun (WGS) entry which is preliminary data.</text>
</comment>
<accession>A0AA38YHL7</accession>
<protein>
    <submittedName>
        <fullName evidence="2">Uncharacterized protein</fullName>
    </submittedName>
</protein>
<organism evidence="2 3">
    <name type="scientific">Vitis rotundifolia</name>
    <name type="common">Muscadine grape</name>
    <dbReference type="NCBI Taxonomy" id="103349"/>
    <lineage>
        <taxon>Eukaryota</taxon>
        <taxon>Viridiplantae</taxon>
        <taxon>Streptophyta</taxon>
        <taxon>Embryophyta</taxon>
        <taxon>Tracheophyta</taxon>
        <taxon>Spermatophyta</taxon>
        <taxon>Magnoliopsida</taxon>
        <taxon>eudicotyledons</taxon>
        <taxon>Gunneridae</taxon>
        <taxon>Pentapetalae</taxon>
        <taxon>rosids</taxon>
        <taxon>Vitales</taxon>
        <taxon>Vitaceae</taxon>
        <taxon>Viteae</taxon>
        <taxon>Vitis</taxon>
    </lineage>
</organism>
<dbReference type="PANTHER" id="PTHR34686:SF1">
    <property type="entry name" value="MATERNAL EFFECT EMBRYO ARREST 59"/>
    <property type="match status" value="1"/>
</dbReference>
<gene>
    <name evidence="2" type="ORF">PVL29_026883</name>
</gene>
<feature type="region of interest" description="Disordered" evidence="1">
    <location>
        <begin position="30"/>
        <end position="61"/>
    </location>
</feature>
<evidence type="ECO:0000313" key="2">
    <source>
        <dbReference type="EMBL" id="KAJ9670602.1"/>
    </source>
</evidence>
<dbReference type="EMBL" id="JARBHA010000020">
    <property type="protein sequence ID" value="KAJ9670602.1"/>
    <property type="molecule type" value="Genomic_DNA"/>
</dbReference>
<reference evidence="2 3" key="1">
    <citation type="journal article" date="2023" name="BMC Biotechnol.">
        <title>Vitis rotundifolia cv Carlos genome sequencing.</title>
        <authorList>
            <person name="Huff M."/>
            <person name="Hulse-Kemp A."/>
            <person name="Scheffler B."/>
            <person name="Youngblood R."/>
            <person name="Simpson S."/>
            <person name="Babiker E."/>
            <person name="Staton M."/>
        </authorList>
    </citation>
    <scope>NUCLEOTIDE SEQUENCE [LARGE SCALE GENOMIC DNA]</scope>
    <source>
        <tissue evidence="2">Leaf</tissue>
    </source>
</reference>